<evidence type="ECO:0000313" key="1">
    <source>
        <dbReference type="EMBL" id="KAL2347022.1"/>
    </source>
</evidence>
<name>A0ABD1NFX4_9FABA</name>
<dbReference type="InterPro" id="IPR004158">
    <property type="entry name" value="DUF247_pln"/>
</dbReference>
<dbReference type="PANTHER" id="PTHR31549:SF191">
    <property type="entry name" value="DUF247 DOMAIN PROTEIN"/>
    <property type="match status" value="1"/>
</dbReference>
<accession>A0ABD1NFX4</accession>
<dbReference type="PANTHER" id="PTHR31549">
    <property type="entry name" value="PROTEIN, PUTATIVE (DUF247)-RELATED-RELATED"/>
    <property type="match status" value="1"/>
</dbReference>
<gene>
    <name evidence="1" type="ORF">Fmac_001022</name>
</gene>
<dbReference type="AlphaFoldDB" id="A0ABD1NFX4"/>
<dbReference type="EMBL" id="JBGMDY010000001">
    <property type="protein sequence ID" value="KAL2347022.1"/>
    <property type="molecule type" value="Genomic_DNA"/>
</dbReference>
<sequence>MATYPNSVNFRVAIFISQLPTLNRYHTAYTKHTNTMSGTSNLEERLTQLQGAQERPAPDHACPRIQRVAHHLRDRKHLTKHYTPKLVSMGPIHHGEPKLRLGEHYKQMWASTYILNKKITPKTLHKDVEANIDYLKGPFGDDLYSNFINYHNQGFASMDEMISWTLFVDGCALLQILEHAKLEKPEKMNVKVDQLVLVMQDVLLMENQLPYPLLKLLWRGQEGKLIEIMIDYLKCHHWADPNHEKLTGQLKNQPEPFHLLDLQRNIILHDAREGNPTPNNQTNGKSNGMVTYRYIPRTHACV</sequence>
<dbReference type="Proteomes" id="UP001603857">
    <property type="component" value="Unassembled WGS sequence"/>
</dbReference>
<reference evidence="1 2" key="1">
    <citation type="submission" date="2024-08" db="EMBL/GenBank/DDBJ databases">
        <title>Insights into the chromosomal genome structure of Flemingia macrophylla.</title>
        <authorList>
            <person name="Ding Y."/>
            <person name="Zhao Y."/>
            <person name="Bi W."/>
            <person name="Wu M."/>
            <person name="Zhao G."/>
            <person name="Gong Y."/>
            <person name="Li W."/>
            <person name="Zhang P."/>
        </authorList>
    </citation>
    <scope>NUCLEOTIDE SEQUENCE [LARGE SCALE GENOMIC DNA]</scope>
    <source>
        <strain evidence="1">DYQJB</strain>
        <tissue evidence="1">Leaf</tissue>
    </source>
</reference>
<evidence type="ECO:0000313" key="2">
    <source>
        <dbReference type="Proteomes" id="UP001603857"/>
    </source>
</evidence>
<organism evidence="1 2">
    <name type="scientific">Flemingia macrophylla</name>
    <dbReference type="NCBI Taxonomy" id="520843"/>
    <lineage>
        <taxon>Eukaryota</taxon>
        <taxon>Viridiplantae</taxon>
        <taxon>Streptophyta</taxon>
        <taxon>Embryophyta</taxon>
        <taxon>Tracheophyta</taxon>
        <taxon>Spermatophyta</taxon>
        <taxon>Magnoliopsida</taxon>
        <taxon>eudicotyledons</taxon>
        <taxon>Gunneridae</taxon>
        <taxon>Pentapetalae</taxon>
        <taxon>rosids</taxon>
        <taxon>fabids</taxon>
        <taxon>Fabales</taxon>
        <taxon>Fabaceae</taxon>
        <taxon>Papilionoideae</taxon>
        <taxon>50 kb inversion clade</taxon>
        <taxon>NPAAA clade</taxon>
        <taxon>indigoferoid/millettioid clade</taxon>
        <taxon>Phaseoleae</taxon>
        <taxon>Flemingia</taxon>
    </lineage>
</organism>
<protein>
    <submittedName>
        <fullName evidence="1">Uncharacterized protein</fullName>
    </submittedName>
</protein>
<proteinExistence type="predicted"/>
<comment type="caution">
    <text evidence="1">The sequence shown here is derived from an EMBL/GenBank/DDBJ whole genome shotgun (WGS) entry which is preliminary data.</text>
</comment>
<keyword evidence="2" id="KW-1185">Reference proteome</keyword>
<dbReference type="Pfam" id="PF03140">
    <property type="entry name" value="DUF247"/>
    <property type="match status" value="1"/>
</dbReference>